<organism evidence="1 2">
    <name type="scientific">Streptomyces sannanensis</name>
    <dbReference type="NCBI Taxonomy" id="285536"/>
    <lineage>
        <taxon>Bacteria</taxon>
        <taxon>Bacillati</taxon>
        <taxon>Actinomycetota</taxon>
        <taxon>Actinomycetes</taxon>
        <taxon>Kitasatosporales</taxon>
        <taxon>Streptomycetaceae</taxon>
        <taxon>Streptomyces</taxon>
    </lineage>
</organism>
<dbReference type="EMBL" id="BAAAYL010000001">
    <property type="protein sequence ID" value="GAA3369343.1"/>
    <property type="molecule type" value="Genomic_DNA"/>
</dbReference>
<name>A0ABP6S6H9_9ACTN</name>
<dbReference type="InterPro" id="IPR008792">
    <property type="entry name" value="PQQD"/>
</dbReference>
<gene>
    <name evidence="1" type="ORF">GCM10020367_11680</name>
</gene>
<evidence type="ECO:0000313" key="2">
    <source>
        <dbReference type="Proteomes" id="UP001499990"/>
    </source>
</evidence>
<accession>A0ABP6S6H9</accession>
<keyword evidence="2" id="KW-1185">Reference proteome</keyword>
<dbReference type="NCBIfam" id="NF033530">
    <property type="entry name" value="lasso_PqqD_Strm"/>
    <property type="match status" value="1"/>
</dbReference>
<sequence>MSKGRDGPDYGEFMTLALRGGVSWAQTQDGLALLDDRRGLVWTLNPTGAQVLRALLSGHTPEQAVRELAAEYGVVVSSVRRDVQELLVGLFASGVLVRGKSSGDDA</sequence>
<proteinExistence type="predicted"/>
<dbReference type="Proteomes" id="UP001499990">
    <property type="component" value="Unassembled WGS sequence"/>
</dbReference>
<dbReference type="InterPro" id="IPR041881">
    <property type="entry name" value="PqqD_sf"/>
</dbReference>
<reference evidence="2" key="1">
    <citation type="journal article" date="2019" name="Int. J. Syst. Evol. Microbiol.">
        <title>The Global Catalogue of Microorganisms (GCM) 10K type strain sequencing project: providing services to taxonomists for standard genome sequencing and annotation.</title>
        <authorList>
            <consortium name="The Broad Institute Genomics Platform"/>
            <consortium name="The Broad Institute Genome Sequencing Center for Infectious Disease"/>
            <person name="Wu L."/>
            <person name="Ma J."/>
        </authorList>
    </citation>
    <scope>NUCLEOTIDE SEQUENCE [LARGE SCALE GENOMIC DNA]</scope>
    <source>
        <strain evidence="2">JCM 9651</strain>
    </source>
</reference>
<dbReference type="Gene3D" id="1.10.10.1150">
    <property type="entry name" value="Coenzyme PQQ synthesis protein D (PqqD)"/>
    <property type="match status" value="1"/>
</dbReference>
<protein>
    <recommendedName>
        <fullName evidence="3">Lasso peptide biosynthesis PqqD family chaperone</fullName>
    </recommendedName>
</protein>
<evidence type="ECO:0008006" key="3">
    <source>
        <dbReference type="Google" id="ProtNLM"/>
    </source>
</evidence>
<dbReference type="Pfam" id="PF05402">
    <property type="entry name" value="PqqD"/>
    <property type="match status" value="1"/>
</dbReference>
<evidence type="ECO:0000313" key="1">
    <source>
        <dbReference type="EMBL" id="GAA3369343.1"/>
    </source>
</evidence>
<comment type="caution">
    <text evidence="1">The sequence shown here is derived from an EMBL/GenBank/DDBJ whole genome shotgun (WGS) entry which is preliminary data.</text>
</comment>